<evidence type="ECO:0000313" key="2">
    <source>
        <dbReference type="Proteomes" id="UP000239590"/>
    </source>
</evidence>
<dbReference type="InterPro" id="IPR019619">
    <property type="entry name" value="DUF2490"/>
</dbReference>
<name>A0A2S7IGM2_9BACT</name>
<comment type="caution">
    <text evidence="1">The sequence shown here is derived from an EMBL/GenBank/DDBJ whole genome shotgun (WGS) entry which is preliminary data.</text>
</comment>
<proteinExistence type="predicted"/>
<evidence type="ECO:0000313" key="1">
    <source>
        <dbReference type="EMBL" id="PQA54511.1"/>
    </source>
</evidence>
<gene>
    <name evidence="1" type="ORF">C5O19_22450</name>
</gene>
<dbReference type="OrthoDB" id="1118734at2"/>
<keyword evidence="2" id="KW-1185">Reference proteome</keyword>
<protein>
    <submittedName>
        <fullName evidence="1">DUF2490 domain-containing protein</fullName>
    </submittedName>
</protein>
<organism evidence="1 2">
    <name type="scientific">Siphonobacter curvatus</name>
    <dbReference type="NCBI Taxonomy" id="2094562"/>
    <lineage>
        <taxon>Bacteria</taxon>
        <taxon>Pseudomonadati</taxon>
        <taxon>Bacteroidota</taxon>
        <taxon>Cytophagia</taxon>
        <taxon>Cytophagales</taxon>
        <taxon>Cytophagaceae</taxon>
        <taxon>Siphonobacter</taxon>
    </lineage>
</organism>
<dbReference type="Proteomes" id="UP000239590">
    <property type="component" value="Unassembled WGS sequence"/>
</dbReference>
<dbReference type="EMBL" id="PTRA01000006">
    <property type="protein sequence ID" value="PQA54511.1"/>
    <property type="molecule type" value="Genomic_DNA"/>
</dbReference>
<dbReference type="AlphaFoldDB" id="A0A2S7IGM2"/>
<dbReference type="Pfam" id="PF10677">
    <property type="entry name" value="DUF2490"/>
    <property type="match status" value="1"/>
</dbReference>
<sequence>MKSHLLLIGFLLLTFISKGQSPRITDHNAIGWWVYMGDHTLSKRWQLHTEYQWRRVDFVKSWQQSLARVGLRYDLRKDLTLGAGYTHFTTYPYGKHPVADQEVPTFEHRLYEDVQWSGSLAAAELQHRIRLEQRWLGEPEGLGQHAMGSWEYANRIRYQLEVNYPLQGITLDDQEFYLTALDELFLNLGHDDNVYNQNRLLGGLGYQFTKDFQLELSYLHQISRHTDPDPVSQRPVYEINRGFRLTLQYNLNFTKTQLENK</sequence>
<dbReference type="SUPFAM" id="SSF56935">
    <property type="entry name" value="Porins"/>
    <property type="match status" value="1"/>
</dbReference>
<reference evidence="2" key="1">
    <citation type="submission" date="2018-02" db="EMBL/GenBank/DDBJ databases">
        <title>Genome sequencing of Solimonas sp. HR-BB.</title>
        <authorList>
            <person name="Lee Y."/>
            <person name="Jeon C.O."/>
        </authorList>
    </citation>
    <scope>NUCLEOTIDE SEQUENCE [LARGE SCALE GENOMIC DNA]</scope>
    <source>
        <strain evidence="2">HR-U</strain>
    </source>
</reference>
<accession>A0A2S7IGM2</accession>
<dbReference type="RefSeq" id="WP_104715635.1">
    <property type="nucleotide sequence ID" value="NZ_PTRA01000006.1"/>
</dbReference>